<reference evidence="10 11" key="1">
    <citation type="submission" date="2023-12" db="EMBL/GenBank/DDBJ databases">
        <title>Novel species of the genus Arcicella isolated from rivers.</title>
        <authorList>
            <person name="Lu H."/>
        </authorList>
    </citation>
    <scope>NUCLEOTIDE SEQUENCE [LARGE SCALE GENOMIC DNA]</scope>
    <source>
        <strain evidence="10 11">LMG 21963</strain>
    </source>
</reference>
<feature type="chain" id="PRO_5045883508" evidence="9">
    <location>
        <begin position="19"/>
        <end position="482"/>
    </location>
</feature>
<organism evidence="10 11">
    <name type="scientific">Arcicella aquatica</name>
    <dbReference type="NCBI Taxonomy" id="217141"/>
    <lineage>
        <taxon>Bacteria</taxon>
        <taxon>Pseudomonadati</taxon>
        <taxon>Bacteroidota</taxon>
        <taxon>Cytophagia</taxon>
        <taxon>Cytophagales</taxon>
        <taxon>Flectobacillaceae</taxon>
        <taxon>Arcicella</taxon>
    </lineage>
</organism>
<evidence type="ECO:0000256" key="7">
    <source>
        <dbReference type="ARBA" id="ARBA00023237"/>
    </source>
</evidence>
<dbReference type="Gene3D" id="1.20.1600.10">
    <property type="entry name" value="Outer membrane efflux proteins (OEP)"/>
    <property type="match status" value="1"/>
</dbReference>
<comment type="similarity">
    <text evidence="2">Belongs to the outer membrane factor (OMF) (TC 1.B.17) family.</text>
</comment>
<dbReference type="InterPro" id="IPR003423">
    <property type="entry name" value="OMP_efflux"/>
</dbReference>
<dbReference type="RefSeq" id="WP_323249176.1">
    <property type="nucleotide sequence ID" value="NZ_JAYFUL010000014.1"/>
</dbReference>
<dbReference type="PANTHER" id="PTHR30026">
    <property type="entry name" value="OUTER MEMBRANE PROTEIN TOLC"/>
    <property type="match status" value="1"/>
</dbReference>
<evidence type="ECO:0000256" key="3">
    <source>
        <dbReference type="ARBA" id="ARBA00022448"/>
    </source>
</evidence>
<evidence type="ECO:0000256" key="8">
    <source>
        <dbReference type="SAM" id="Coils"/>
    </source>
</evidence>
<keyword evidence="4" id="KW-1134">Transmembrane beta strand</keyword>
<evidence type="ECO:0000256" key="1">
    <source>
        <dbReference type="ARBA" id="ARBA00004442"/>
    </source>
</evidence>
<dbReference type="Proteomes" id="UP001304671">
    <property type="component" value="Unassembled WGS sequence"/>
</dbReference>
<keyword evidence="8" id="KW-0175">Coiled coil</keyword>
<comment type="caution">
    <text evidence="10">The sequence shown here is derived from an EMBL/GenBank/DDBJ whole genome shotgun (WGS) entry which is preliminary data.</text>
</comment>
<feature type="signal peptide" evidence="9">
    <location>
        <begin position="1"/>
        <end position="18"/>
    </location>
</feature>
<keyword evidence="9" id="KW-0732">Signal</keyword>
<dbReference type="InterPro" id="IPR051906">
    <property type="entry name" value="TolC-like"/>
</dbReference>
<evidence type="ECO:0000256" key="6">
    <source>
        <dbReference type="ARBA" id="ARBA00023136"/>
    </source>
</evidence>
<dbReference type="EMBL" id="JAYFUL010000014">
    <property type="protein sequence ID" value="MEA5258231.1"/>
    <property type="molecule type" value="Genomic_DNA"/>
</dbReference>
<keyword evidence="5" id="KW-0812">Transmembrane</keyword>
<evidence type="ECO:0000256" key="9">
    <source>
        <dbReference type="SAM" id="SignalP"/>
    </source>
</evidence>
<dbReference type="SUPFAM" id="SSF56954">
    <property type="entry name" value="Outer membrane efflux proteins (OEP)"/>
    <property type="match status" value="1"/>
</dbReference>
<evidence type="ECO:0000256" key="2">
    <source>
        <dbReference type="ARBA" id="ARBA00007613"/>
    </source>
</evidence>
<gene>
    <name evidence="10" type="ORF">VB264_10610</name>
</gene>
<dbReference type="Pfam" id="PF02321">
    <property type="entry name" value="OEP"/>
    <property type="match status" value="2"/>
</dbReference>
<keyword evidence="6" id="KW-0472">Membrane</keyword>
<evidence type="ECO:0000256" key="4">
    <source>
        <dbReference type="ARBA" id="ARBA00022452"/>
    </source>
</evidence>
<keyword evidence="3" id="KW-0813">Transport</keyword>
<evidence type="ECO:0000256" key="5">
    <source>
        <dbReference type="ARBA" id="ARBA00022692"/>
    </source>
</evidence>
<comment type="subcellular location">
    <subcellularLocation>
        <location evidence="1">Cell outer membrane</location>
    </subcellularLocation>
</comment>
<proteinExistence type="inferred from homology"/>
<keyword evidence="7" id="KW-0998">Cell outer membrane</keyword>
<dbReference type="PANTHER" id="PTHR30026:SF20">
    <property type="entry name" value="OUTER MEMBRANE PROTEIN TOLC"/>
    <property type="match status" value="1"/>
</dbReference>
<evidence type="ECO:0000313" key="10">
    <source>
        <dbReference type="EMBL" id="MEA5258231.1"/>
    </source>
</evidence>
<evidence type="ECO:0000313" key="11">
    <source>
        <dbReference type="Proteomes" id="UP001304671"/>
    </source>
</evidence>
<feature type="coiled-coil region" evidence="8">
    <location>
        <begin position="226"/>
        <end position="253"/>
    </location>
</feature>
<keyword evidence="11" id="KW-1185">Reference proteome</keyword>
<name>A0ABU5QP99_9BACT</name>
<sequence>MKNTLRYILLFISNLSLAQQTQLSLDEAVQMAKDKSIAAKQASTQKETNFWRFKSFQADFKPQLSLSGALPSFTRSFIQVLQPDGTVAFQSVSNNNSTLTLSLSQSIAKTGGTIYVQKQLQRFDDFERNTTLYNGIPVAFGLTQPLFRFNLMKWDKQIEPLKYSESQQLFLESLEKVSLNVSSYYFDLLIAQVNLQIAEKNRSNNDTLYKIASKRLELGKISENDILQLRLSVLNAQKDLASAKQQAEVATLQLKSYIGYRESTKLELDVPFQIKVFEVDAQKAIKEALNSRSDAIAFRRRILESERDLNKAKSENGLNASLNVAFGLSNRGARPLDIYKNAQDREFVEIQFTLPIMDWGRSKARTQTAKANLQLTQQSVEQDKLTFEQQIYTQVTLFEMLQKQVKLTAETDEIANKRYQIAQDRYILADLSITDLSIALQEKDRAKRDYIIALRDYWQAYYTLRYYTLYDFEQNESLNLRK</sequence>
<protein>
    <submittedName>
        <fullName evidence="10">TolC family protein</fullName>
    </submittedName>
</protein>
<accession>A0ABU5QP99</accession>